<protein>
    <submittedName>
        <fullName evidence="3">Unannotated protein</fullName>
    </submittedName>
</protein>
<reference evidence="3" key="1">
    <citation type="submission" date="2020-05" db="EMBL/GenBank/DDBJ databases">
        <authorList>
            <person name="Chiriac C."/>
            <person name="Salcher M."/>
            <person name="Ghai R."/>
            <person name="Kavagutti S V."/>
        </authorList>
    </citation>
    <scope>NUCLEOTIDE SEQUENCE</scope>
</reference>
<dbReference type="InterPro" id="IPR003399">
    <property type="entry name" value="Mce/MlaD"/>
</dbReference>
<feature type="region of interest" description="Disordered" evidence="1">
    <location>
        <begin position="417"/>
        <end position="455"/>
    </location>
</feature>
<dbReference type="AlphaFoldDB" id="A0A6J7IDP5"/>
<feature type="domain" description="Mce/MlaD" evidence="2">
    <location>
        <begin position="40"/>
        <end position="115"/>
    </location>
</feature>
<dbReference type="PROSITE" id="PS51257">
    <property type="entry name" value="PROKAR_LIPOPROTEIN"/>
    <property type="match status" value="1"/>
</dbReference>
<dbReference type="EMBL" id="CAFBMK010000148">
    <property type="protein sequence ID" value="CAB4928636.1"/>
    <property type="molecule type" value="Genomic_DNA"/>
</dbReference>
<accession>A0A6J7IDP5</accession>
<sequence>MMPVRRHLLAGATAVVLVPVLAGCGGGGDAGREGSTGDTRLDAIFDNASFVGAGQDVRVAGATVGKVTEVELTKDRKARISMDIEPAFLPFRKDASCTILPQSLIGEKFVECDPGKPSSQPLEGTGGNPATVALEQTQSPVDLDLVVAMLGQPTNVRTQLLLNEFGAGFATRGKDLDAAIRRSNPFLQNARKTLTVLEGDKAALGRIVEASDTILAELDDRKNDITGTFDGAAEALKPTSQYRVQLDQAIAKLPPTLQALKPALRSLRDLSDDARPTLASLRQSSPALSTLAGDLGPLSDAARPALRTLASASRTGTPILRRALPDLRQLQGTISALAPVSPVARNINTSLSDNGAIENLARFIYVVPMATARKDAISHIVPANVVLTPCLLFSETPQPGCEAKFTSEASGANQLRSSQMKSFLEQQKQRAAEQPKTETTSKTLLPLAPTKEEGR</sequence>
<feature type="compositionally biased region" description="Polar residues" evidence="1">
    <location>
        <begin position="417"/>
        <end position="426"/>
    </location>
</feature>
<evidence type="ECO:0000313" key="3">
    <source>
        <dbReference type="EMBL" id="CAB4928636.1"/>
    </source>
</evidence>
<dbReference type="PANTHER" id="PTHR33371:SF4">
    <property type="entry name" value="INTERMEMBRANE PHOSPHOLIPID TRANSPORT SYSTEM BINDING PROTEIN MLAD"/>
    <property type="match status" value="1"/>
</dbReference>
<dbReference type="Pfam" id="PF02470">
    <property type="entry name" value="MlaD"/>
    <property type="match status" value="1"/>
</dbReference>
<evidence type="ECO:0000259" key="2">
    <source>
        <dbReference type="Pfam" id="PF02470"/>
    </source>
</evidence>
<dbReference type="PANTHER" id="PTHR33371">
    <property type="entry name" value="INTERMEMBRANE PHOSPHOLIPID TRANSPORT SYSTEM BINDING PROTEIN MLAD-RELATED"/>
    <property type="match status" value="1"/>
</dbReference>
<organism evidence="3">
    <name type="scientific">freshwater metagenome</name>
    <dbReference type="NCBI Taxonomy" id="449393"/>
    <lineage>
        <taxon>unclassified sequences</taxon>
        <taxon>metagenomes</taxon>
        <taxon>ecological metagenomes</taxon>
    </lineage>
</organism>
<evidence type="ECO:0000256" key="1">
    <source>
        <dbReference type="SAM" id="MobiDB-lite"/>
    </source>
</evidence>
<dbReference type="InterPro" id="IPR052336">
    <property type="entry name" value="MlaD_Phospholipid_Transporter"/>
</dbReference>
<feature type="compositionally biased region" description="Basic and acidic residues" evidence="1">
    <location>
        <begin position="427"/>
        <end position="436"/>
    </location>
</feature>
<proteinExistence type="predicted"/>
<name>A0A6J7IDP5_9ZZZZ</name>
<gene>
    <name evidence="3" type="ORF">UFOPK3564_02247</name>
</gene>